<feature type="transmembrane region" description="Helical" evidence="3">
    <location>
        <begin position="334"/>
        <end position="354"/>
    </location>
</feature>
<dbReference type="Pfam" id="PF00614">
    <property type="entry name" value="PLDc"/>
    <property type="match status" value="1"/>
</dbReference>
<name>A0A3Q2YZ54_HIPCM</name>
<comment type="similarity">
    <text evidence="1">Belongs to the phospholipase D family.</text>
</comment>
<feature type="domain" description="PLD phosphodiesterase" evidence="4">
    <location>
        <begin position="712"/>
        <end position="738"/>
    </location>
</feature>
<dbReference type="GeneTree" id="ENSGT00950000183059"/>
<dbReference type="SMART" id="SM00155">
    <property type="entry name" value="PLDc"/>
    <property type="match status" value="2"/>
</dbReference>
<dbReference type="PANTHER" id="PTHR10185:SF26">
    <property type="entry name" value="PHOSPHOLIPASE D FAMILY, MEMBER 7"/>
    <property type="match status" value="1"/>
</dbReference>
<dbReference type="Ensembl" id="ENSHCOT00000010116.1">
    <property type="protein sequence ID" value="ENSHCOP00000018892.1"/>
    <property type="gene ID" value="ENSHCOG00000003794.1"/>
</dbReference>
<dbReference type="InterPro" id="IPR050874">
    <property type="entry name" value="Diverse_PLD-related"/>
</dbReference>
<evidence type="ECO:0000256" key="2">
    <source>
        <dbReference type="SAM" id="MobiDB-lite"/>
    </source>
</evidence>
<organism evidence="5 6">
    <name type="scientific">Hippocampus comes</name>
    <name type="common">Tiger tail seahorse</name>
    <dbReference type="NCBI Taxonomy" id="109280"/>
    <lineage>
        <taxon>Eukaryota</taxon>
        <taxon>Metazoa</taxon>
        <taxon>Chordata</taxon>
        <taxon>Craniata</taxon>
        <taxon>Vertebrata</taxon>
        <taxon>Euteleostomi</taxon>
        <taxon>Actinopterygii</taxon>
        <taxon>Neopterygii</taxon>
        <taxon>Teleostei</taxon>
        <taxon>Neoteleostei</taxon>
        <taxon>Acanthomorphata</taxon>
        <taxon>Syngnathiaria</taxon>
        <taxon>Syngnathiformes</taxon>
        <taxon>Syngnathoidei</taxon>
        <taxon>Syngnathidae</taxon>
        <taxon>Hippocampus</taxon>
    </lineage>
</organism>
<feature type="compositionally biased region" description="Basic and acidic residues" evidence="2">
    <location>
        <begin position="44"/>
        <end position="62"/>
    </location>
</feature>
<feature type="region of interest" description="Disordered" evidence="2">
    <location>
        <begin position="1"/>
        <end position="77"/>
    </location>
</feature>
<dbReference type="Proteomes" id="UP000264820">
    <property type="component" value="Unplaced"/>
</dbReference>
<dbReference type="Gene3D" id="3.30.870.10">
    <property type="entry name" value="Endonuclease Chain A"/>
    <property type="match status" value="2"/>
</dbReference>
<dbReference type="AlphaFoldDB" id="A0A3Q2YZ54"/>
<keyword evidence="3" id="KW-0812">Transmembrane</keyword>
<dbReference type="GO" id="GO:0003824">
    <property type="term" value="F:catalytic activity"/>
    <property type="evidence" value="ECO:0007669"/>
    <property type="project" value="InterPro"/>
</dbReference>
<proteinExistence type="inferred from homology"/>
<feature type="compositionally biased region" description="Basic and acidic residues" evidence="2">
    <location>
        <begin position="281"/>
        <end position="290"/>
    </location>
</feature>
<reference evidence="5" key="1">
    <citation type="submission" date="2025-08" db="UniProtKB">
        <authorList>
            <consortium name="Ensembl"/>
        </authorList>
    </citation>
    <scope>IDENTIFICATION</scope>
</reference>
<feature type="region of interest" description="Disordered" evidence="2">
    <location>
        <begin position="231"/>
        <end position="327"/>
    </location>
</feature>
<keyword evidence="3" id="KW-0472">Membrane</keyword>
<dbReference type="Pfam" id="PF13918">
    <property type="entry name" value="PLDc_3"/>
    <property type="match status" value="1"/>
</dbReference>
<feature type="compositionally biased region" description="Basic and acidic residues" evidence="2">
    <location>
        <begin position="9"/>
        <end position="21"/>
    </location>
</feature>
<evidence type="ECO:0000313" key="6">
    <source>
        <dbReference type="Proteomes" id="UP000264820"/>
    </source>
</evidence>
<evidence type="ECO:0000313" key="5">
    <source>
        <dbReference type="Ensembl" id="ENSHCOP00000018892.1"/>
    </source>
</evidence>
<evidence type="ECO:0000256" key="3">
    <source>
        <dbReference type="SAM" id="Phobius"/>
    </source>
</evidence>
<keyword evidence="6" id="KW-1185">Reference proteome</keyword>
<dbReference type="PROSITE" id="PS50035">
    <property type="entry name" value="PLD"/>
    <property type="match status" value="2"/>
</dbReference>
<dbReference type="InterPro" id="IPR032803">
    <property type="entry name" value="PLDc_3"/>
</dbReference>
<dbReference type="STRING" id="109280.ENSHCOP00000018892"/>
<protein>
    <submittedName>
        <fullName evidence="5">Phospholipase D family, member 7</fullName>
    </submittedName>
</protein>
<keyword evidence="3" id="KW-1133">Transmembrane helix</keyword>
<feature type="domain" description="PLD phosphodiesterase" evidence="4">
    <location>
        <begin position="500"/>
        <end position="527"/>
    </location>
</feature>
<feature type="compositionally biased region" description="Acidic residues" evidence="2">
    <location>
        <begin position="22"/>
        <end position="32"/>
    </location>
</feature>
<dbReference type="PANTHER" id="PTHR10185">
    <property type="entry name" value="PHOSPHOLIPASE D - RELATED"/>
    <property type="match status" value="1"/>
</dbReference>
<reference evidence="5" key="2">
    <citation type="submission" date="2025-09" db="UniProtKB">
        <authorList>
            <consortium name="Ensembl"/>
        </authorList>
    </citation>
    <scope>IDENTIFICATION</scope>
</reference>
<dbReference type="InterPro" id="IPR001736">
    <property type="entry name" value="PLipase_D/transphosphatidylase"/>
</dbReference>
<evidence type="ECO:0000256" key="1">
    <source>
        <dbReference type="ARBA" id="ARBA00008664"/>
    </source>
</evidence>
<accession>A0A3Q2YZ54</accession>
<dbReference type="SUPFAM" id="SSF56024">
    <property type="entry name" value="Phospholipase D/nuclease"/>
    <property type="match status" value="2"/>
</dbReference>
<sequence>MEFEDSDSDTEHGEVMERVQTDDEEYAEETDDTQMKRCSVVLDRLSDNSVRRESEERDDMSRKSAKPASRIPTFHKRPAVVSAELPVSKKEPPVTVVQPADKLASIDASKSKLADIREKIHLQSLVRTPKVVFEAPTSLSSTEQTAAGAAPKSYVLSEALQPSLMVSPRPALRAEESLLPGENNIPYTEIDCATSHLPCVDPLTHDAPGEETPQSPFIAAKMNIPLGMSKELTCKPPVSQTEAIVDERPPWESQGPNATESKDLRSSDIDSEDDQALDDSGSAKDLHEPEASEMDSEDVAKEEAVIDDESACPVVAERPSEAPLSKSTQRSRCGGFGLFFLLPATLLLLGMHAWRFGLPMSVSQLAAHLELHWLEGISPITEQCSRDCRVHLVESIPVGLYPSSPSPQQSTTATWLRLLDKANGSVSIAGYYVSLRSNDPEFAGLLDTQGRQVFEQLKQLPSKHVNLNIAVNSPQTLTWDTSELAAAGAKIREVDLKSLSGGILHTKMMVIDQKHFYLGSANMDWCSLNQVKEVGVAVEDCGCLAQDAARIIEVYWSLNGSLPPYWPARFTALSSSEHPLQVNLNGVPARVYLSSAPPQISARGRSGDLSTILSVIEDAREFLYVSVTNYLPLSEFTEPLRFWPAIDNALRAAACTRGLKIRLLVSCWQESPAAMFTFLQSLLVLNRPPMKCDIEVKIFTVPSTAEQMKLPFARVNHAKYMVTDRVFYIGTSDWSETYFTQTAGVSLVVNQTDSEVKRGQRTLQSQAEELFLRDWGSHYSSSLSAADVRVCPRIPH</sequence>
<evidence type="ECO:0000259" key="4">
    <source>
        <dbReference type="PROSITE" id="PS50035"/>
    </source>
</evidence>
<dbReference type="OMA" id="TIRMTQA"/>